<feature type="domain" description="NACHT" evidence="1">
    <location>
        <begin position="176"/>
        <end position="268"/>
    </location>
</feature>
<dbReference type="AlphaFoldDB" id="A0A1U7HC96"/>
<dbReference type="OrthoDB" id="448481at2"/>
<reference evidence="2 3" key="1">
    <citation type="submission" date="2016-11" db="EMBL/GenBank/DDBJ databases">
        <title>Draft Genome Sequences of Nine Cyanobacterial Strains from Diverse Habitats.</title>
        <authorList>
            <person name="Zhu T."/>
            <person name="Hou S."/>
            <person name="Lu X."/>
            <person name="Hess W.R."/>
        </authorList>
    </citation>
    <scope>NUCLEOTIDE SEQUENCE [LARGE SCALE GENOMIC DNA]</scope>
    <source>
        <strain evidence="2 3">NIES-593</strain>
    </source>
</reference>
<protein>
    <submittedName>
        <fullName evidence="2">Histidine kinase</fullName>
    </submittedName>
</protein>
<dbReference type="InterPro" id="IPR007111">
    <property type="entry name" value="NACHT_NTPase"/>
</dbReference>
<proteinExistence type="predicted"/>
<evidence type="ECO:0000259" key="1">
    <source>
        <dbReference type="PROSITE" id="PS50837"/>
    </source>
</evidence>
<name>A0A1U7HC96_9CYAN</name>
<dbReference type="GO" id="GO:0016301">
    <property type="term" value="F:kinase activity"/>
    <property type="evidence" value="ECO:0007669"/>
    <property type="project" value="UniProtKB-KW"/>
</dbReference>
<keyword evidence="2" id="KW-0808">Transferase</keyword>
<organism evidence="2 3">
    <name type="scientific">Hydrococcus rivularis NIES-593</name>
    <dbReference type="NCBI Taxonomy" id="1921803"/>
    <lineage>
        <taxon>Bacteria</taxon>
        <taxon>Bacillati</taxon>
        <taxon>Cyanobacteriota</taxon>
        <taxon>Cyanophyceae</taxon>
        <taxon>Pleurocapsales</taxon>
        <taxon>Hydrococcaceae</taxon>
        <taxon>Hydrococcus</taxon>
    </lineage>
</organism>
<gene>
    <name evidence="2" type="ORF">NIES593_16330</name>
</gene>
<comment type="caution">
    <text evidence="2">The sequence shown here is derived from an EMBL/GenBank/DDBJ whole genome shotgun (WGS) entry which is preliminary data.</text>
</comment>
<dbReference type="InterPro" id="IPR027417">
    <property type="entry name" value="P-loop_NTPase"/>
</dbReference>
<dbReference type="Pfam" id="PF05729">
    <property type="entry name" value="NACHT"/>
    <property type="match status" value="1"/>
</dbReference>
<evidence type="ECO:0000313" key="2">
    <source>
        <dbReference type="EMBL" id="OKH21184.1"/>
    </source>
</evidence>
<dbReference type="PANTHER" id="PTHR46844">
    <property type="entry name" value="SLR5058 PROTEIN"/>
    <property type="match status" value="1"/>
</dbReference>
<dbReference type="SUPFAM" id="SSF52540">
    <property type="entry name" value="P-loop containing nucleoside triphosphate hydrolases"/>
    <property type="match status" value="1"/>
</dbReference>
<dbReference type="Proteomes" id="UP000186868">
    <property type="component" value="Unassembled WGS sequence"/>
</dbReference>
<sequence length="760" mass="86868">MLKRSLKASPVGIIKAKQAFARKQWSQEYLAAQVGLSTRNSVWKFFAGRPIERHIFLEICFQLDLDWQEIADLPDENPQPLSQSPSAQESLTSQDWMQQLKGQIQAQCGIVQSFFDVNLPLQLDRVYTDVNVLTSLSNQRWLEVSDLQTSSSVSRRFDLFEPNRTISALDAITSNSRLVILGKPGSGKTTFLQHLALLCIEDKFKADCLPIFISLRIFATQVKETRDFSLANYISRTWGSYGISSEQVETLIRQGKVLILLDGLEEISPEDSEPILAQIQQFAEVYYQNAIAITCRIGIQAYPLRGFTYVELADWNLSQVEAFVQKWFVATNQESETEGLAKASQFLELLKRPENLPILELTVTPILLSLLCSVFQARSSFPAKRSKLYQEALEILLGRWDRSRGIQKEQIYYNLSLPDKIKLLSQIAATTFEQGNYFFEGSDVQHIIADYLLALPQVNTDPEILWSHCEELLHTIEKQHGLLVERAKGIYSFSHLTFQEYLTARKIVASPNSQTLQESLQRLAIHVAEPQWREVIFLTVGMLPSADFLLEQMKVQVDSLLAAEPRLEQFIRSIDEKARSLNVPYQNAAVRAFYFGLLQSRDLNLAASLDVKLASDLAPELALDVALMRAFTLSLTLLDRPELEQILELSFALDLERRFPMDKGLKQALQELKERLPNSAQGLDRLQTWWKTNGQSWCDRFRNLIVEHRHIGQDWHFNLQQQNLLQQYYAANQFLVDCLNSQCQVNSVRRSAILETLLLL</sequence>
<dbReference type="PROSITE" id="PS50837">
    <property type="entry name" value="NACHT"/>
    <property type="match status" value="1"/>
</dbReference>
<dbReference type="STRING" id="1921803.NIES593_16330"/>
<keyword evidence="2" id="KW-0418">Kinase</keyword>
<keyword evidence="3" id="KW-1185">Reference proteome</keyword>
<dbReference type="InterPro" id="IPR054501">
    <property type="entry name" value="NCH2"/>
</dbReference>
<dbReference type="PANTHER" id="PTHR46844:SF1">
    <property type="entry name" value="SLR5058 PROTEIN"/>
    <property type="match status" value="1"/>
</dbReference>
<evidence type="ECO:0000313" key="3">
    <source>
        <dbReference type="Proteomes" id="UP000186868"/>
    </source>
</evidence>
<dbReference type="Gene3D" id="3.40.50.300">
    <property type="entry name" value="P-loop containing nucleotide triphosphate hydrolases"/>
    <property type="match status" value="1"/>
</dbReference>
<dbReference type="EMBL" id="MRCB01000022">
    <property type="protein sequence ID" value="OKH21184.1"/>
    <property type="molecule type" value="Genomic_DNA"/>
</dbReference>
<dbReference type="Pfam" id="PF22727">
    <property type="entry name" value="NCH2"/>
    <property type="match status" value="1"/>
</dbReference>
<accession>A0A1U7HC96</accession>